<feature type="region of interest" description="Disordered" evidence="1">
    <location>
        <begin position="742"/>
        <end position="768"/>
    </location>
</feature>
<sequence length="1201" mass="131541">MPVALRNGGKGRRGTAAAISDMPLLAAASSLLAEAAAATQQPVSPTQDLAAIVADLQRQVQLQATQLRAHAETEQASREALRVELQQSRARGLELELENSTLRTARATGNASDVAPAVGDSDSEWEQSDGGGFGVVDTPDASDGGAALDGGGVASDATYLDLDTEDEEEEDVSSLVGELYIGPAGSNTLHGQIVPGDHVAVKQIWSMLNISNIIPCFDMLDALRKIVRNMDEVIELRRRGDLTATVNMLAGGMCQSGKCQIIYLVCLITRWYSVSHFLITHFVEGRKDAVAKLNTLLLGAQETGHWGTHAILPCAGRKTHEVEARDEAVRTGGTIVVNDTAAAIRAAAAMYHRMFFKTPQRGVGVIPGSAFVATYDEADLMFRTDNEATMLEQEINDFIRNDDRTPLITIEVSGTLVPNLIKVRRPNSFFERHIIFTTPGPDYVGVDRIIPIADANGAELFLHDKDLVPSNSFSNEKTRRIFEHAASRPTSLLINMVTSRQYTSSSSNTTIAIAAREKHHNIAVIVLNGRRVGEKKYRLPGNNPWVLADDTLQADANEGRAQRSLRPVNFKKAVGDIIEHVDTIAPGVPVFVFCYRSFMRSVSLRGDRRVPSHIVVYGTAGLSVSEILQALSRPFGNQLAALRAQGFENVRALTKRADLTSLKANQVLIDTVRARLLNGMCLLQAVHNLPAEANLMYEQQRPLATKRAAIVPSTNTFRDGEPSHTLREADERHVELQRAKRRSQRAGVWVPSPEMDQKAKTHRARRDAQEGGRLMRVVQFVPDPSVRGEVLTDLQLVHACAVVVRRRMGATKQAYACIDDLTVEWAARQKEWASMERTLINRSGDGGGVSAALLRRRIWALSRSFPAIFTVRGQASVHGNTLVLANTRMHGGPGGAGQRVEEDLTVHCTSRMAASEDPEDIALLLSFAGFPQPTSEVHLGNMLSEFGAAAGTLREAFRVRFAEDMQSFKTGLGADLPHSFWQRGRVWAAAEFNDVVAPIPGLLASHLYHADAFMSQTAPIKPFRVLPAFVAHRRGNSFVLSDFAKDWLDSASADSSDEDDTAAVGTKRKQRTRLCFIDHLYAEINGDANKHAVWCAGRTIAGRPYPADAEGFVIDDAAAFLASACERTDAWVKYCLDPTSLKGKLSVWRLHLLDGAWVSKEEQVEPFDVDCDLRLFADRGMGDASRRHAMHKAREQLLMTQ</sequence>
<name>A0A836CC92_9STRA</name>
<evidence type="ECO:0000256" key="1">
    <source>
        <dbReference type="SAM" id="MobiDB-lite"/>
    </source>
</evidence>
<dbReference type="AlphaFoldDB" id="A0A836CC92"/>
<protein>
    <submittedName>
        <fullName evidence="2">Uncharacterized protein</fullName>
    </submittedName>
</protein>
<evidence type="ECO:0000313" key="3">
    <source>
        <dbReference type="Proteomes" id="UP000664859"/>
    </source>
</evidence>
<accession>A0A836CC92</accession>
<gene>
    <name evidence="2" type="ORF">JKP88DRAFT_273617</name>
</gene>
<reference evidence="2" key="1">
    <citation type="submission" date="2021-02" db="EMBL/GenBank/DDBJ databases">
        <title>First Annotated Genome of the Yellow-green Alga Tribonema minus.</title>
        <authorList>
            <person name="Mahan K.M."/>
        </authorList>
    </citation>
    <scope>NUCLEOTIDE SEQUENCE</scope>
    <source>
        <strain evidence="2">UTEX B ZZ1240</strain>
    </source>
</reference>
<proteinExistence type="predicted"/>
<comment type="caution">
    <text evidence="2">The sequence shown here is derived from an EMBL/GenBank/DDBJ whole genome shotgun (WGS) entry which is preliminary data.</text>
</comment>
<dbReference type="EMBL" id="JAFCMP010000445">
    <property type="protein sequence ID" value="KAG5179783.1"/>
    <property type="molecule type" value="Genomic_DNA"/>
</dbReference>
<organism evidence="2 3">
    <name type="scientific">Tribonema minus</name>
    <dbReference type="NCBI Taxonomy" id="303371"/>
    <lineage>
        <taxon>Eukaryota</taxon>
        <taxon>Sar</taxon>
        <taxon>Stramenopiles</taxon>
        <taxon>Ochrophyta</taxon>
        <taxon>PX clade</taxon>
        <taxon>Xanthophyceae</taxon>
        <taxon>Tribonematales</taxon>
        <taxon>Tribonemataceae</taxon>
        <taxon>Tribonema</taxon>
    </lineage>
</organism>
<evidence type="ECO:0000313" key="2">
    <source>
        <dbReference type="EMBL" id="KAG5179783.1"/>
    </source>
</evidence>
<feature type="region of interest" description="Disordered" evidence="1">
    <location>
        <begin position="108"/>
        <end position="133"/>
    </location>
</feature>
<keyword evidence="3" id="KW-1185">Reference proteome</keyword>
<dbReference type="Proteomes" id="UP000664859">
    <property type="component" value="Unassembled WGS sequence"/>
</dbReference>